<keyword evidence="3" id="KW-0153">Cholesterol metabolism</keyword>
<dbReference type="EC" id="1.1.3.6" evidence="13"/>
<evidence type="ECO:0000256" key="10">
    <source>
        <dbReference type="ARBA" id="ARBA00023235"/>
    </source>
</evidence>
<dbReference type="OrthoDB" id="9787779at2"/>
<evidence type="ECO:0000256" key="2">
    <source>
        <dbReference type="ARBA" id="ARBA00010790"/>
    </source>
</evidence>
<keyword evidence="4" id="KW-0285">Flavoprotein</keyword>
<dbReference type="GO" id="GO:0008203">
    <property type="term" value="P:cholesterol metabolic process"/>
    <property type="evidence" value="ECO:0007669"/>
    <property type="project" value="UniProtKB-KW"/>
</dbReference>
<dbReference type="PANTHER" id="PTHR47470">
    <property type="entry name" value="CHOLESTEROL OXIDASE"/>
    <property type="match status" value="1"/>
</dbReference>
<dbReference type="Gene3D" id="3.50.50.60">
    <property type="entry name" value="FAD/NAD(P)-binding domain"/>
    <property type="match status" value="3"/>
</dbReference>
<dbReference type="RefSeq" id="WP_046043290.1">
    <property type="nucleotide sequence ID" value="NZ_LACC01000038.1"/>
</dbReference>
<evidence type="ECO:0000313" key="17">
    <source>
        <dbReference type="EMBL" id="KJZ39324.1"/>
    </source>
</evidence>
<name>A0A0F4T5A8_PSEFL</name>
<evidence type="ECO:0000256" key="12">
    <source>
        <dbReference type="ARBA" id="ARBA00049645"/>
    </source>
</evidence>
<evidence type="ECO:0000256" key="15">
    <source>
        <dbReference type="ARBA" id="ARBA00049778"/>
    </source>
</evidence>
<evidence type="ECO:0000256" key="5">
    <source>
        <dbReference type="ARBA" id="ARBA00022827"/>
    </source>
</evidence>
<comment type="cofactor">
    <cofactor evidence="1">
        <name>FAD</name>
        <dbReference type="ChEBI" id="CHEBI:57692"/>
    </cofactor>
</comment>
<dbReference type="Pfam" id="PF05199">
    <property type="entry name" value="GMC_oxred_C"/>
    <property type="match status" value="1"/>
</dbReference>
<evidence type="ECO:0000256" key="4">
    <source>
        <dbReference type="ARBA" id="ARBA00022630"/>
    </source>
</evidence>
<keyword evidence="7" id="KW-0443">Lipid metabolism</keyword>
<dbReference type="PATRIC" id="fig|294.132.peg.4360"/>
<evidence type="ECO:0000256" key="11">
    <source>
        <dbReference type="ARBA" id="ARBA00038856"/>
    </source>
</evidence>
<accession>A0A0F4T5A8</accession>
<evidence type="ECO:0000256" key="14">
    <source>
        <dbReference type="ARBA" id="ARBA00049744"/>
    </source>
</evidence>
<evidence type="ECO:0000256" key="13">
    <source>
        <dbReference type="ARBA" id="ARBA00049723"/>
    </source>
</evidence>
<keyword evidence="8" id="KW-1207">Sterol metabolism</keyword>
<evidence type="ECO:0000256" key="6">
    <source>
        <dbReference type="ARBA" id="ARBA00023002"/>
    </source>
</evidence>
<dbReference type="AlphaFoldDB" id="A0A0F4T5A8"/>
<dbReference type="PANTHER" id="PTHR47470:SF1">
    <property type="entry name" value="FAD-DEPENDENT OXIDOREDUCTASE 2 FAD BINDING DOMAIN-CONTAINING PROTEIN"/>
    <property type="match status" value="1"/>
</dbReference>
<dbReference type="EMBL" id="LACC01000038">
    <property type="protein sequence ID" value="KJZ39324.1"/>
    <property type="molecule type" value="Genomic_DNA"/>
</dbReference>
<comment type="pathway">
    <text evidence="12">Steroid metabolism; cholesterol degradation.</text>
</comment>
<dbReference type="GO" id="GO:0004769">
    <property type="term" value="F:steroid Delta-isomerase activity"/>
    <property type="evidence" value="ECO:0007669"/>
    <property type="project" value="UniProtKB-EC"/>
</dbReference>
<dbReference type="GO" id="GO:0016995">
    <property type="term" value="F:cholesterol oxidase activity"/>
    <property type="evidence" value="ECO:0007669"/>
    <property type="project" value="UniProtKB-EC"/>
</dbReference>
<feature type="domain" description="Glucose-methanol-choline oxidoreductase C-terminal" evidence="16">
    <location>
        <begin position="465"/>
        <end position="521"/>
    </location>
</feature>
<keyword evidence="5" id="KW-0274">FAD</keyword>
<dbReference type="InterPro" id="IPR007867">
    <property type="entry name" value="GMC_OxRtase_C"/>
</dbReference>
<evidence type="ECO:0000256" key="8">
    <source>
        <dbReference type="ARBA" id="ARBA00023166"/>
    </source>
</evidence>
<comment type="similarity">
    <text evidence="2">Belongs to the GMC oxidoreductase family.</text>
</comment>
<evidence type="ECO:0000256" key="9">
    <source>
        <dbReference type="ARBA" id="ARBA00023221"/>
    </source>
</evidence>
<proteinExistence type="inferred from homology"/>
<protein>
    <recommendedName>
        <fullName evidence="14">Cholesterol oxidase</fullName>
        <ecNumber evidence="13">1.1.3.6</ecNumber>
        <ecNumber evidence="11">5.3.3.1</ecNumber>
    </recommendedName>
    <alternativeName>
        <fullName evidence="15">Cholesterol isomerase</fullName>
    </alternativeName>
</protein>
<evidence type="ECO:0000259" key="16">
    <source>
        <dbReference type="Pfam" id="PF05199"/>
    </source>
</evidence>
<sequence>MNPSFDFDYIVIGSGFGGSVSAFRLTEKGYRVGVMEMGRRWTAEDFPKSNWDARRWMWRPGLKMFGFYNMRLFRHVMIVSGNAVGGGSITYANALLTPRDSVWNEGSWAGLADWKRIMPQYYATAEKMLGVTESKIMGEADLRLKKMADLQGVGHTFHAPRVGAFFAPDGEAGGKSYPDPYFNGEGPARGTCTGCGGCMMGCKHNAKNTLDKNYLYLAEKRGAQVFAETRVVDVRPINGKEDGSDGYEVLTECSTTWFDKQRRSFRCRGVVFAASSLGTMELLFRLKQKGSLPRISDDLGKRVRTNAESLIGVRFPAADKSMSPGLAGGGSIYLDERTHIGVVRYPEGSDAIGLMMTLLCGGRPGWRRILTWLWTLLKHPLQALLVHNPAGFARQTMLLLVMQAVDASLDMRLKRRWFWPFAKQLASEGGPIPTFIPEANAFAEKGAKALGGIPTTFLSEILFNIPTTAHCMGGCAMADSPERGVMDVQNRVFGYQNLLVCDGSMLSANLGVNPSLTITALTEHAMSYIPLKNTQSRRVSDSIPLHTLQS</sequence>
<evidence type="ECO:0000313" key="18">
    <source>
        <dbReference type="Proteomes" id="UP000033588"/>
    </source>
</evidence>
<organism evidence="17 18">
    <name type="scientific">Pseudomonas fluorescens</name>
    <dbReference type="NCBI Taxonomy" id="294"/>
    <lineage>
        <taxon>Bacteria</taxon>
        <taxon>Pseudomonadati</taxon>
        <taxon>Pseudomonadota</taxon>
        <taxon>Gammaproteobacteria</taxon>
        <taxon>Pseudomonadales</taxon>
        <taxon>Pseudomonadaceae</taxon>
        <taxon>Pseudomonas</taxon>
    </lineage>
</organism>
<dbReference type="Proteomes" id="UP000033588">
    <property type="component" value="Unassembled WGS sequence"/>
</dbReference>
<evidence type="ECO:0000256" key="7">
    <source>
        <dbReference type="ARBA" id="ARBA00023098"/>
    </source>
</evidence>
<reference evidence="17 18" key="1">
    <citation type="submission" date="2015-03" db="EMBL/GenBank/DDBJ databases">
        <title>Comparative genomics of Pseudomonas insights into diversity of traits involved in vanlence and defense.</title>
        <authorList>
            <person name="Qin Y."/>
        </authorList>
    </citation>
    <scope>NUCLEOTIDE SEQUENCE [LARGE SCALE GENOMIC DNA]</scope>
    <source>
        <strain evidence="17 18">C8</strain>
    </source>
</reference>
<dbReference type="SUPFAM" id="SSF51905">
    <property type="entry name" value="FAD/NAD(P)-binding domain"/>
    <property type="match status" value="1"/>
</dbReference>
<dbReference type="InterPro" id="IPR052542">
    <property type="entry name" value="Cholesterol_Oxidase"/>
</dbReference>
<dbReference type="EC" id="5.3.3.1" evidence="11"/>
<keyword evidence="10" id="KW-0413">Isomerase</keyword>
<evidence type="ECO:0000256" key="3">
    <source>
        <dbReference type="ARBA" id="ARBA00022548"/>
    </source>
</evidence>
<comment type="caution">
    <text evidence="17">The sequence shown here is derived from an EMBL/GenBank/DDBJ whole genome shotgun (WGS) entry which is preliminary data.</text>
</comment>
<dbReference type="InterPro" id="IPR036188">
    <property type="entry name" value="FAD/NAD-bd_sf"/>
</dbReference>
<keyword evidence="6" id="KW-0560">Oxidoreductase</keyword>
<evidence type="ECO:0000256" key="1">
    <source>
        <dbReference type="ARBA" id="ARBA00001974"/>
    </source>
</evidence>
<keyword evidence="9" id="KW-0753">Steroid metabolism</keyword>
<gene>
    <name evidence="17" type="ORF">VC35_25185</name>
</gene>